<name>A0AAU0N664_9GAMM</name>
<accession>A0AAU0N664</accession>
<feature type="signal peptide" evidence="2">
    <location>
        <begin position="1"/>
        <end position="27"/>
    </location>
</feature>
<dbReference type="PANTHER" id="PTHR33886:SF8">
    <property type="entry name" value="UNSATURATED RHAMNOGALACTURONAN HYDROLASE (EUROFUNG)"/>
    <property type="match status" value="1"/>
</dbReference>
<dbReference type="EMBL" id="CP137555">
    <property type="protein sequence ID" value="WOX07071.1"/>
    <property type="molecule type" value="Genomic_DNA"/>
</dbReference>
<dbReference type="PROSITE" id="PS51257">
    <property type="entry name" value="PROKAR_LIPOPROTEIN"/>
    <property type="match status" value="1"/>
</dbReference>
<dbReference type="InterPro" id="IPR008928">
    <property type="entry name" value="6-hairpin_glycosidase_sf"/>
</dbReference>
<dbReference type="KEGG" id="mpaf:R5R33_08040"/>
<dbReference type="GO" id="GO:0005975">
    <property type="term" value="P:carbohydrate metabolic process"/>
    <property type="evidence" value="ECO:0007669"/>
    <property type="project" value="InterPro"/>
</dbReference>
<dbReference type="SUPFAM" id="SSF48208">
    <property type="entry name" value="Six-hairpin glycosidases"/>
    <property type="match status" value="1"/>
</dbReference>
<dbReference type="GO" id="GO:0016787">
    <property type="term" value="F:hydrolase activity"/>
    <property type="evidence" value="ECO:0007669"/>
    <property type="project" value="UniProtKB-KW"/>
</dbReference>
<dbReference type="InterPro" id="IPR032342">
    <property type="entry name" value="DUF4861"/>
</dbReference>
<reference evidence="3 4" key="1">
    <citation type="submission" date="2023-10" db="EMBL/GenBank/DDBJ databases">
        <title>Description of Microbulbifer bruguierae sp. nov., isolated from the sediments of mangrove plant Bruguiera sexangula and comparative genomic analyses of the genus Microbulbifer.</title>
        <authorList>
            <person name="Long M."/>
        </authorList>
    </citation>
    <scope>NUCLEOTIDE SEQUENCE [LARGE SCALE GENOMIC DNA]</scope>
    <source>
        <strain evidence="3 4">SPO729</strain>
    </source>
</reference>
<dbReference type="InterPro" id="IPR012341">
    <property type="entry name" value="6hp_glycosidase-like_sf"/>
</dbReference>
<organism evidence="3 4">
    <name type="scientific">Microbulbifer pacificus</name>
    <dbReference type="NCBI Taxonomy" id="407164"/>
    <lineage>
        <taxon>Bacteria</taxon>
        <taxon>Pseudomonadati</taxon>
        <taxon>Pseudomonadota</taxon>
        <taxon>Gammaproteobacteria</taxon>
        <taxon>Cellvibrionales</taxon>
        <taxon>Microbulbiferaceae</taxon>
        <taxon>Microbulbifer</taxon>
    </lineage>
</organism>
<gene>
    <name evidence="3" type="ORF">R5R33_08040</name>
</gene>
<proteinExistence type="predicted"/>
<dbReference type="Pfam" id="PF07470">
    <property type="entry name" value="Glyco_hydro_88"/>
    <property type="match status" value="1"/>
</dbReference>
<dbReference type="PANTHER" id="PTHR33886">
    <property type="entry name" value="UNSATURATED RHAMNOGALACTURONAN HYDROLASE (EUROFUNG)"/>
    <property type="match status" value="1"/>
</dbReference>
<protein>
    <submittedName>
        <fullName evidence="3">Glycoside hydrolase family 88 protein</fullName>
    </submittedName>
</protein>
<dbReference type="InterPro" id="IPR010905">
    <property type="entry name" value="Glyco_hydro_88"/>
</dbReference>
<evidence type="ECO:0000256" key="1">
    <source>
        <dbReference type="ARBA" id="ARBA00022801"/>
    </source>
</evidence>
<evidence type="ECO:0000313" key="3">
    <source>
        <dbReference type="EMBL" id="WOX07071.1"/>
    </source>
</evidence>
<dbReference type="Gene3D" id="1.50.10.10">
    <property type="match status" value="1"/>
</dbReference>
<evidence type="ECO:0000313" key="4">
    <source>
        <dbReference type="Proteomes" id="UP001302477"/>
    </source>
</evidence>
<dbReference type="Pfam" id="PF16153">
    <property type="entry name" value="DUF4861"/>
    <property type="match status" value="1"/>
</dbReference>
<dbReference type="Proteomes" id="UP001302477">
    <property type="component" value="Chromosome"/>
</dbReference>
<keyword evidence="2" id="KW-0732">Signal</keyword>
<feature type="chain" id="PRO_5043905525" evidence="2">
    <location>
        <begin position="28"/>
        <end position="836"/>
    </location>
</feature>
<evidence type="ECO:0000256" key="2">
    <source>
        <dbReference type="SAM" id="SignalP"/>
    </source>
</evidence>
<sequence length="836" mass="93535">MKLFAKSTRTPSLSALAFALTAATLTACGEKSAETVADSAPAAVAEKPGAIATLELSNPSDFPRLDEAVYLSFYELGLKQGFASPIAVWNQARQLPVQAIDKDADGEKDGILFTVDVAVDETVTLRIAEADVAGETAAKRTQAEISRKVGGEWKEREYLGGSFENVSTLEVPKEHTDHSWYIRYEGPGIESDLVGYRVYLDWRNGFDIFGKSTLAPVLQNVGQDGFDSYHEPSDWGMDILKVGSAVGVGGYGFWDGEKVIRVSDVQDWRAEITENGDLYSAFTIDYLGWKPVEGVQTDLSAQLSMHAGSRLVEVNAKTSEELDNMIAGIVNHPGTELIVGDMDITGHAYTYIGTYGAQSLDGANLGMAVLAKRKAIDEVTRDEHNQVAILKPADKEIQYYFVAAWANEVESRHGPITSKAQFENYLQQEAEKLTMPLRQRLTTAASLAETRQPLTADVALAWSKRLADSELQRKTLDYAFGGFDHIRKRPSYFEYTTGMVMQAYDELNQVAPEARYADAVQKVMGSFVNEDGSINGYEQSKYNIDSIRSGTMLLRMYERNHDESYKKAVDTLFEQLEHHPRTTAGAFWHKKIYPHQVWLDGVYMGIPFLAQYEQLMHQEPNVDEVLAEFKVVRGKLRDPQTGLYYHGWDEKREQNWADKETGLSAYHWARGMGWLAMALVDVLDYIPKENTEQRQYLLDMIAEIAPVIEKYQDPATGTWWQIMDKPGERGNYLESSASTMFTYFYAKALNHGYLPEGKYLAIAKKAYQGLLDEFVQVHADGSITITDMCQVAGLGYGRDGSYKYYLSEPIYDDDPKGTAPFITSGVEMYKLLKSKS</sequence>
<dbReference type="InterPro" id="IPR052043">
    <property type="entry name" value="PolySaccharide_Degr_Enz"/>
</dbReference>
<dbReference type="RefSeq" id="WP_318955504.1">
    <property type="nucleotide sequence ID" value="NZ_CP137555.1"/>
</dbReference>
<keyword evidence="4" id="KW-1185">Reference proteome</keyword>
<keyword evidence="1 3" id="KW-0378">Hydrolase</keyword>
<dbReference type="AlphaFoldDB" id="A0AAU0N664"/>